<evidence type="ECO:0000313" key="4">
    <source>
        <dbReference type="Proteomes" id="UP000441523"/>
    </source>
</evidence>
<feature type="region of interest" description="Disordered" evidence="1">
    <location>
        <begin position="111"/>
        <end position="162"/>
    </location>
</feature>
<dbReference type="NCBIfam" id="TIGR01985">
    <property type="entry name" value="phasin_2"/>
    <property type="match status" value="1"/>
</dbReference>
<dbReference type="RefSeq" id="WP_150967245.1">
    <property type="nucleotide sequence ID" value="NZ_VZZJ01000063.1"/>
</dbReference>
<name>A0A6N6MDU4_9HYPH</name>
<comment type="caution">
    <text evidence="3">The sequence shown here is derived from an EMBL/GenBank/DDBJ whole genome shotgun (WGS) entry which is preliminary data.</text>
</comment>
<feature type="compositionally biased region" description="Low complexity" evidence="1">
    <location>
        <begin position="37"/>
        <end position="49"/>
    </location>
</feature>
<evidence type="ECO:0000256" key="1">
    <source>
        <dbReference type="SAM" id="MobiDB-lite"/>
    </source>
</evidence>
<dbReference type="InterPro" id="IPR018968">
    <property type="entry name" value="Phasin"/>
</dbReference>
<dbReference type="InterPro" id="IPR010234">
    <property type="entry name" value="Phasin_subfam-2"/>
</dbReference>
<feature type="domain" description="Phasin" evidence="2">
    <location>
        <begin position="30"/>
        <end position="120"/>
    </location>
</feature>
<organism evidence="3 4">
    <name type="scientific">Methylobacterium planeticum</name>
    <dbReference type="NCBI Taxonomy" id="2615211"/>
    <lineage>
        <taxon>Bacteria</taxon>
        <taxon>Pseudomonadati</taxon>
        <taxon>Pseudomonadota</taxon>
        <taxon>Alphaproteobacteria</taxon>
        <taxon>Hyphomicrobiales</taxon>
        <taxon>Methylobacteriaceae</taxon>
        <taxon>Methylobacterium</taxon>
    </lineage>
</organism>
<dbReference type="AlphaFoldDB" id="A0A6N6MDU4"/>
<dbReference type="Proteomes" id="UP000441523">
    <property type="component" value="Unassembled WGS sequence"/>
</dbReference>
<dbReference type="Pfam" id="PF09361">
    <property type="entry name" value="Phasin_2"/>
    <property type="match status" value="1"/>
</dbReference>
<proteinExistence type="predicted"/>
<keyword evidence="4" id="KW-1185">Reference proteome</keyword>
<sequence>MNNIPNFEIPGAMRDLAEKSLDQARQAFDNFITAARRTASTARDSAEAAQKNAHEMSARTFEAAEQNVNAALELGQKLARAKSVQEAMQLQAEYVRSQFAAMQAQAKEFGGMAQSSMQQGAEQSRSAMQEGIDQTRKAVAQDAEAMRDTGDNVYELGRSGAP</sequence>
<accession>A0A6N6MDU4</accession>
<reference evidence="3 4" key="1">
    <citation type="submission" date="2019-09" db="EMBL/GenBank/DDBJ databases">
        <title>YIM 132548 draft genome.</title>
        <authorList>
            <person name="Jiang L."/>
        </authorList>
    </citation>
    <scope>NUCLEOTIDE SEQUENCE [LARGE SCALE GENOMIC DNA]</scope>
    <source>
        <strain evidence="3 4">YIM 132548</strain>
    </source>
</reference>
<evidence type="ECO:0000313" key="3">
    <source>
        <dbReference type="EMBL" id="KAB1067897.1"/>
    </source>
</evidence>
<feature type="compositionally biased region" description="Polar residues" evidence="1">
    <location>
        <begin position="113"/>
        <end position="127"/>
    </location>
</feature>
<gene>
    <name evidence="3" type="ORF">F6X51_27425</name>
</gene>
<protein>
    <submittedName>
        <fullName evidence="3">Phasin</fullName>
    </submittedName>
</protein>
<feature type="region of interest" description="Disordered" evidence="1">
    <location>
        <begin position="37"/>
        <end position="58"/>
    </location>
</feature>
<dbReference type="EMBL" id="VZZJ01000063">
    <property type="protein sequence ID" value="KAB1067897.1"/>
    <property type="molecule type" value="Genomic_DNA"/>
</dbReference>
<evidence type="ECO:0000259" key="2">
    <source>
        <dbReference type="Pfam" id="PF09361"/>
    </source>
</evidence>